<dbReference type="AlphaFoldDB" id="A0A212JKA9"/>
<evidence type="ECO:0000313" key="1">
    <source>
        <dbReference type="EMBL" id="SBV99874.1"/>
    </source>
</evidence>
<sequence length="82" mass="9046">MCQSAALFFIFLSSYQDSLPFTFPPASIVYAKSCIPVIVTAWANTGQQVGPEFATTGLSSNKRHRCAAGRYRTVRQRNGPCR</sequence>
<accession>A0A212JKA9</accession>
<proteinExistence type="predicted"/>
<organism evidence="1">
    <name type="scientific">uncultured Desulfovibrio sp</name>
    <dbReference type="NCBI Taxonomy" id="167968"/>
    <lineage>
        <taxon>Bacteria</taxon>
        <taxon>Pseudomonadati</taxon>
        <taxon>Thermodesulfobacteriota</taxon>
        <taxon>Desulfovibrionia</taxon>
        <taxon>Desulfovibrionales</taxon>
        <taxon>Desulfovibrionaceae</taxon>
        <taxon>Desulfovibrio</taxon>
        <taxon>environmental samples</taxon>
    </lineage>
</organism>
<dbReference type="EMBL" id="FLUP01000001">
    <property type="protein sequence ID" value="SBV99874.1"/>
    <property type="molecule type" value="Genomic_DNA"/>
</dbReference>
<name>A0A212JKA9_9BACT</name>
<gene>
    <name evidence="1" type="ORF">KM92DES2_11282</name>
</gene>
<protein>
    <submittedName>
        <fullName evidence="1">Uncharacterized protein</fullName>
    </submittedName>
</protein>
<reference evidence="1" key="1">
    <citation type="submission" date="2016-04" db="EMBL/GenBank/DDBJ databases">
        <authorList>
            <person name="Evans L.H."/>
            <person name="Alamgir A."/>
            <person name="Owens N."/>
            <person name="Weber N.D."/>
            <person name="Virtaneva K."/>
            <person name="Barbian K."/>
            <person name="Babar A."/>
            <person name="Rosenke K."/>
        </authorList>
    </citation>
    <scope>NUCLEOTIDE SEQUENCE</scope>
    <source>
        <strain evidence="1">92-2</strain>
    </source>
</reference>